<keyword evidence="4 10" id="KW-0315">Glutamine amidotransferase</keyword>
<evidence type="ECO:0000256" key="6">
    <source>
        <dbReference type="ARBA" id="ARBA00047992"/>
    </source>
</evidence>
<keyword evidence="3 10" id="KW-0663">Pyridoxal phosphate</keyword>
<comment type="subunit">
    <text evidence="9 10">In the presence of PdxS, forms a dodecamer of heterodimers. Only shows activity in the heterodimer.</text>
</comment>
<dbReference type="EMBL" id="AP025739">
    <property type="protein sequence ID" value="BDI31964.1"/>
    <property type="molecule type" value="Genomic_DNA"/>
</dbReference>
<comment type="function">
    <text evidence="8 10">Catalyzes the hydrolysis of glutamine to glutamate and ammonia as part of the biosynthesis of pyridoxal 5'-phosphate. The resulting ammonia molecule is channeled to the active site of PdxS.</text>
</comment>
<reference evidence="11 12" key="1">
    <citation type="journal article" date="2019" name="Int. J. Syst. Evol. Microbiol.">
        <title>Capsulimonas corticalis gen. nov., sp. nov., an aerobic capsulated bacterium, of a novel bacterial order, Capsulimonadales ord. nov., of the class Armatimonadia of the phylum Armatimonadetes.</title>
        <authorList>
            <person name="Li J."/>
            <person name="Kudo C."/>
            <person name="Tonouchi A."/>
        </authorList>
    </citation>
    <scope>NUCLEOTIDE SEQUENCE [LARGE SCALE GENOMIC DNA]</scope>
    <source>
        <strain evidence="11 12">AX-7</strain>
    </source>
</reference>
<dbReference type="InterPro" id="IPR021196">
    <property type="entry name" value="PdxT/SNO_CS"/>
</dbReference>
<evidence type="ECO:0000313" key="12">
    <source>
        <dbReference type="Proteomes" id="UP000287394"/>
    </source>
</evidence>
<dbReference type="EC" id="3.5.1.2" evidence="10"/>
<dbReference type="GO" id="GO:0036381">
    <property type="term" value="F:pyridoxal 5'-phosphate synthase (glutamine hydrolysing) activity"/>
    <property type="evidence" value="ECO:0007669"/>
    <property type="project" value="UniProtKB-UniRule"/>
</dbReference>
<evidence type="ECO:0000256" key="10">
    <source>
        <dbReference type="HAMAP-Rule" id="MF_01615"/>
    </source>
</evidence>
<dbReference type="EC" id="4.3.3.6" evidence="10"/>
<dbReference type="AlphaFoldDB" id="A0A402D4S7"/>
<dbReference type="PROSITE" id="PS51273">
    <property type="entry name" value="GATASE_TYPE_1"/>
    <property type="match status" value="1"/>
</dbReference>
<feature type="active site" description="Charge relay system" evidence="10">
    <location>
        <position position="181"/>
    </location>
</feature>
<comment type="catalytic activity">
    <reaction evidence="6 10">
        <text>aldehydo-D-ribose 5-phosphate + D-glyceraldehyde 3-phosphate + L-glutamine = pyridoxal 5'-phosphate + L-glutamate + phosphate + 3 H2O + H(+)</text>
        <dbReference type="Rhea" id="RHEA:31507"/>
        <dbReference type="ChEBI" id="CHEBI:15377"/>
        <dbReference type="ChEBI" id="CHEBI:15378"/>
        <dbReference type="ChEBI" id="CHEBI:29985"/>
        <dbReference type="ChEBI" id="CHEBI:43474"/>
        <dbReference type="ChEBI" id="CHEBI:58273"/>
        <dbReference type="ChEBI" id="CHEBI:58359"/>
        <dbReference type="ChEBI" id="CHEBI:59776"/>
        <dbReference type="ChEBI" id="CHEBI:597326"/>
        <dbReference type="EC" id="4.3.3.6"/>
    </reaction>
</comment>
<dbReference type="RefSeq" id="WP_119324570.1">
    <property type="nucleotide sequence ID" value="NZ_AP025739.1"/>
</dbReference>
<feature type="active site" description="Charge relay system" evidence="10">
    <location>
        <position position="179"/>
    </location>
</feature>
<dbReference type="Gene3D" id="3.40.50.880">
    <property type="match status" value="1"/>
</dbReference>
<dbReference type="CDD" id="cd01749">
    <property type="entry name" value="GATase1_PB"/>
    <property type="match status" value="1"/>
</dbReference>
<dbReference type="OrthoDB" id="9810320at2"/>
<dbReference type="PROSITE" id="PS01236">
    <property type="entry name" value="PDXT_SNO_1"/>
    <property type="match status" value="1"/>
</dbReference>
<dbReference type="SUPFAM" id="SSF52317">
    <property type="entry name" value="Class I glutamine amidotransferase-like"/>
    <property type="match status" value="1"/>
</dbReference>
<gene>
    <name evidence="10 11" type="primary">pdxT</name>
    <name evidence="11" type="ORF">CCAX7_40150</name>
</gene>
<dbReference type="PIRSF" id="PIRSF005639">
    <property type="entry name" value="Glut_amidoT_SNO"/>
    <property type="match status" value="1"/>
</dbReference>
<evidence type="ECO:0000256" key="8">
    <source>
        <dbReference type="ARBA" id="ARBA00054599"/>
    </source>
</evidence>
<protein>
    <recommendedName>
        <fullName evidence="10">Pyridoxal 5'-phosphate synthase subunit PdxT</fullName>
        <ecNumber evidence="10">4.3.3.6</ecNumber>
    </recommendedName>
    <alternativeName>
        <fullName evidence="10">Pdx2</fullName>
    </alternativeName>
    <alternativeName>
        <fullName evidence="10">Pyridoxal 5'-phosphate synthase glutaminase subunit</fullName>
        <ecNumber evidence="10">3.5.1.2</ecNumber>
    </alternativeName>
</protein>
<dbReference type="InterPro" id="IPR002161">
    <property type="entry name" value="PdxT/SNO"/>
</dbReference>
<accession>A0A402D4S7</accession>
<dbReference type="GO" id="GO:0004359">
    <property type="term" value="F:glutaminase activity"/>
    <property type="evidence" value="ECO:0007669"/>
    <property type="project" value="UniProtKB-UniRule"/>
</dbReference>
<feature type="binding site" evidence="10">
    <location>
        <begin position="143"/>
        <end position="144"/>
    </location>
    <ligand>
        <name>L-glutamine</name>
        <dbReference type="ChEBI" id="CHEBI:58359"/>
    </ligand>
</feature>
<dbReference type="NCBIfam" id="TIGR03800">
    <property type="entry name" value="PLP_synth_Pdx2"/>
    <property type="match status" value="1"/>
</dbReference>
<evidence type="ECO:0000256" key="5">
    <source>
        <dbReference type="ARBA" id="ARBA00023239"/>
    </source>
</evidence>
<evidence type="ECO:0000256" key="7">
    <source>
        <dbReference type="ARBA" id="ARBA00049534"/>
    </source>
</evidence>
<comment type="catalytic activity">
    <reaction evidence="7 10">
        <text>L-glutamine + H2O = L-glutamate + NH4(+)</text>
        <dbReference type="Rhea" id="RHEA:15889"/>
        <dbReference type="ChEBI" id="CHEBI:15377"/>
        <dbReference type="ChEBI" id="CHEBI:28938"/>
        <dbReference type="ChEBI" id="CHEBI:29985"/>
        <dbReference type="ChEBI" id="CHEBI:58359"/>
        <dbReference type="EC" id="3.5.1.2"/>
    </reaction>
</comment>
<evidence type="ECO:0000256" key="1">
    <source>
        <dbReference type="ARBA" id="ARBA00008345"/>
    </source>
</evidence>
<dbReference type="Proteomes" id="UP000287394">
    <property type="component" value="Chromosome"/>
</dbReference>
<name>A0A402D4S7_9BACT</name>
<keyword evidence="12" id="KW-1185">Reference proteome</keyword>
<dbReference type="PROSITE" id="PS51130">
    <property type="entry name" value="PDXT_SNO_2"/>
    <property type="match status" value="1"/>
</dbReference>
<dbReference type="GO" id="GO:0005829">
    <property type="term" value="C:cytosol"/>
    <property type="evidence" value="ECO:0007669"/>
    <property type="project" value="TreeGrafter"/>
</dbReference>
<dbReference type="FunFam" id="3.40.50.880:FF:000010">
    <property type="entry name" value="uncharacterized protein LOC100176842 isoform X2"/>
    <property type="match status" value="1"/>
</dbReference>
<evidence type="ECO:0000256" key="9">
    <source>
        <dbReference type="ARBA" id="ARBA00064749"/>
    </source>
</evidence>
<dbReference type="Pfam" id="PF01174">
    <property type="entry name" value="SNO"/>
    <property type="match status" value="1"/>
</dbReference>
<feature type="binding site" evidence="10">
    <location>
        <position position="114"/>
    </location>
    <ligand>
        <name>L-glutamine</name>
        <dbReference type="ChEBI" id="CHEBI:58359"/>
    </ligand>
</feature>
<dbReference type="InterPro" id="IPR029062">
    <property type="entry name" value="Class_I_gatase-like"/>
</dbReference>
<comment type="pathway">
    <text evidence="10">Cofactor biosynthesis; pyridoxal 5'-phosphate biosynthesis.</text>
</comment>
<comment type="similarity">
    <text evidence="1 10">Belongs to the glutaminase PdxT/SNO family.</text>
</comment>
<dbReference type="HAMAP" id="MF_01615">
    <property type="entry name" value="PdxT"/>
    <property type="match status" value="1"/>
</dbReference>
<feature type="active site" description="Nucleophile" evidence="10">
    <location>
        <position position="82"/>
    </location>
</feature>
<evidence type="ECO:0000313" key="11">
    <source>
        <dbReference type="EMBL" id="BDI31964.1"/>
    </source>
</evidence>
<evidence type="ECO:0000256" key="2">
    <source>
        <dbReference type="ARBA" id="ARBA00022801"/>
    </source>
</evidence>
<dbReference type="PROSITE" id="PS51274">
    <property type="entry name" value="GATASE_COBBQ"/>
    <property type="match status" value="1"/>
</dbReference>
<dbReference type="PANTHER" id="PTHR31559">
    <property type="entry name" value="PYRIDOXAL 5'-PHOSPHATE SYNTHASE SUBUNIT SNO"/>
    <property type="match status" value="1"/>
</dbReference>
<proteinExistence type="inferred from homology"/>
<dbReference type="GO" id="GO:1903600">
    <property type="term" value="C:glutaminase complex"/>
    <property type="evidence" value="ECO:0007669"/>
    <property type="project" value="TreeGrafter"/>
</dbReference>
<dbReference type="GO" id="GO:0042823">
    <property type="term" value="P:pyridoxal phosphate biosynthetic process"/>
    <property type="evidence" value="ECO:0007669"/>
    <property type="project" value="UniProtKB-UniRule"/>
</dbReference>
<evidence type="ECO:0000256" key="4">
    <source>
        <dbReference type="ARBA" id="ARBA00022962"/>
    </source>
</evidence>
<evidence type="ECO:0000256" key="3">
    <source>
        <dbReference type="ARBA" id="ARBA00022898"/>
    </source>
</evidence>
<dbReference type="GO" id="GO:0006543">
    <property type="term" value="P:L-glutamine catabolic process"/>
    <property type="evidence" value="ECO:0007669"/>
    <property type="project" value="UniProtKB-UniRule"/>
</dbReference>
<keyword evidence="5 10" id="KW-0456">Lyase</keyword>
<dbReference type="FunCoup" id="A0A402D4S7">
    <property type="interactions" value="223"/>
</dbReference>
<keyword evidence="2 10" id="KW-0378">Hydrolase</keyword>
<feature type="binding site" evidence="10">
    <location>
        <begin position="50"/>
        <end position="52"/>
    </location>
    <ligand>
        <name>L-glutamine</name>
        <dbReference type="ChEBI" id="CHEBI:58359"/>
    </ligand>
</feature>
<dbReference type="GO" id="GO:0008614">
    <property type="term" value="P:pyridoxine metabolic process"/>
    <property type="evidence" value="ECO:0007669"/>
    <property type="project" value="TreeGrafter"/>
</dbReference>
<organism evidence="11 12">
    <name type="scientific">Capsulimonas corticalis</name>
    <dbReference type="NCBI Taxonomy" id="2219043"/>
    <lineage>
        <taxon>Bacteria</taxon>
        <taxon>Bacillati</taxon>
        <taxon>Armatimonadota</taxon>
        <taxon>Armatimonadia</taxon>
        <taxon>Capsulimonadales</taxon>
        <taxon>Capsulimonadaceae</taxon>
        <taxon>Capsulimonas</taxon>
    </lineage>
</organism>
<dbReference type="KEGG" id="ccot:CCAX7_40150"/>
<sequence>MANSPKVAVVAMQGDYAKHIEMLQSLGADAASARLPREIEQADAIVIPGGESTTIGKMLARYGMDDAIKNAAEAGKPIYGTCAGLILLSQRIAAGTGERGGQPTLGLLDVTVTRNGFGRQTDSFETTVDAPEVSDTPLHALFIRAPYISEAGDGVVALASYEGKTVFVRQGKILATAFHPELVGDARVHRYFLSMIGQG</sequence>
<dbReference type="PANTHER" id="PTHR31559:SF0">
    <property type="entry name" value="PYRIDOXAL 5'-PHOSPHATE SYNTHASE SUBUNIT SNO1-RELATED"/>
    <property type="match status" value="1"/>
</dbReference>